<reference evidence="1 2" key="1">
    <citation type="submission" date="2016-10" db="EMBL/GenBank/DDBJ databases">
        <authorList>
            <person name="de Groot N.N."/>
        </authorList>
    </citation>
    <scope>NUCLEOTIDE SEQUENCE [LARGE SCALE GENOMIC DNA]</scope>
    <source>
        <strain evidence="1 2">A52C2</strain>
    </source>
</reference>
<dbReference type="EMBL" id="FOFG01000010">
    <property type="protein sequence ID" value="SER05229.1"/>
    <property type="molecule type" value="Genomic_DNA"/>
</dbReference>
<evidence type="ECO:0000313" key="2">
    <source>
        <dbReference type="Proteomes" id="UP000199647"/>
    </source>
</evidence>
<keyword evidence="2" id="KW-1185">Reference proteome</keyword>
<accession>A0A1H9L1U2</accession>
<dbReference type="Proteomes" id="UP000199647">
    <property type="component" value="Unassembled WGS sequence"/>
</dbReference>
<dbReference type="RefSeq" id="WP_092497612.1">
    <property type="nucleotide sequence ID" value="NZ_FOFG01000010.1"/>
</dbReference>
<evidence type="ECO:0000313" key="1">
    <source>
        <dbReference type="EMBL" id="SER05229.1"/>
    </source>
</evidence>
<proteinExistence type="predicted"/>
<protein>
    <submittedName>
        <fullName evidence="1">Uncharacterized protein</fullName>
    </submittedName>
</protein>
<name>A0A1H9L1U2_9HYPH</name>
<dbReference type="AlphaFoldDB" id="A0A1H9L1U2"/>
<dbReference type="OrthoDB" id="8460546at2"/>
<organism evidence="1 2">
    <name type="scientific">Faunimonas pinastri</name>
    <dbReference type="NCBI Taxonomy" id="1855383"/>
    <lineage>
        <taxon>Bacteria</taxon>
        <taxon>Pseudomonadati</taxon>
        <taxon>Pseudomonadota</taxon>
        <taxon>Alphaproteobacteria</taxon>
        <taxon>Hyphomicrobiales</taxon>
        <taxon>Afifellaceae</taxon>
        <taxon>Faunimonas</taxon>
    </lineage>
</organism>
<dbReference type="STRING" id="1855383.SAMN05216548_110157"/>
<gene>
    <name evidence="1" type="ORF">SAMN05216548_110157</name>
</gene>
<sequence length="115" mass="12327">MQPATRDFEIVRGSSVPLRFSLSTITDGATTVSATWDSAVLSIVGPDFSVRYSTEDGGLTRAEDGTVTWLPTAAETRSLPAGRVNSYELEFRWSNGEQWVVLAGTINGVGGLNDD</sequence>